<dbReference type="InterPro" id="IPR000225">
    <property type="entry name" value="Armadillo"/>
</dbReference>
<dbReference type="Gene3D" id="1.25.10.10">
    <property type="entry name" value="Leucine-rich Repeat Variant"/>
    <property type="match status" value="1"/>
</dbReference>
<feature type="compositionally biased region" description="Basic residues" evidence="3">
    <location>
        <begin position="1"/>
        <end position="17"/>
    </location>
</feature>
<feature type="domain" description="SYO1-like TPR repeats" evidence="4">
    <location>
        <begin position="450"/>
        <end position="717"/>
    </location>
</feature>
<comment type="similarity">
    <text evidence="1">Belongs to the nuclear import and ribosome assembly adapter family.</text>
</comment>
<dbReference type="CDD" id="cd13394">
    <property type="entry name" value="Syo1_like"/>
    <property type="match status" value="1"/>
</dbReference>
<dbReference type="PANTHER" id="PTHR13347:SF1">
    <property type="entry name" value="HEAT REPEAT-CONTAINING PROTEIN 3"/>
    <property type="match status" value="1"/>
</dbReference>
<name>A0AAF0Y5E6_9TREE</name>
<evidence type="ECO:0000313" key="6">
    <source>
        <dbReference type="Proteomes" id="UP000827549"/>
    </source>
</evidence>
<dbReference type="PANTHER" id="PTHR13347">
    <property type="entry name" value="HEAT REPEAT-CONTAINING PROTEIN 3"/>
    <property type="match status" value="1"/>
</dbReference>
<dbReference type="InterPro" id="IPR052616">
    <property type="entry name" value="SYO1-like"/>
</dbReference>
<evidence type="ECO:0000256" key="1">
    <source>
        <dbReference type="ARBA" id="ARBA00049983"/>
    </source>
</evidence>
<dbReference type="SUPFAM" id="SSF48371">
    <property type="entry name" value="ARM repeat"/>
    <property type="match status" value="1"/>
</dbReference>
<dbReference type="GO" id="GO:0006606">
    <property type="term" value="P:protein import into nucleus"/>
    <property type="evidence" value="ECO:0007669"/>
    <property type="project" value="TreeGrafter"/>
</dbReference>
<feature type="repeat" description="ARM" evidence="2">
    <location>
        <begin position="82"/>
        <end position="110"/>
    </location>
</feature>
<organism evidence="5 6">
    <name type="scientific">Vanrija pseudolonga</name>
    <dbReference type="NCBI Taxonomy" id="143232"/>
    <lineage>
        <taxon>Eukaryota</taxon>
        <taxon>Fungi</taxon>
        <taxon>Dikarya</taxon>
        <taxon>Basidiomycota</taxon>
        <taxon>Agaricomycotina</taxon>
        <taxon>Tremellomycetes</taxon>
        <taxon>Trichosporonales</taxon>
        <taxon>Trichosporonaceae</taxon>
        <taxon>Vanrija</taxon>
    </lineage>
</organism>
<evidence type="ECO:0000256" key="3">
    <source>
        <dbReference type="SAM" id="MobiDB-lite"/>
    </source>
</evidence>
<dbReference type="Proteomes" id="UP000827549">
    <property type="component" value="Chromosome 3"/>
</dbReference>
<dbReference type="GO" id="GO:0042273">
    <property type="term" value="P:ribosomal large subunit biogenesis"/>
    <property type="evidence" value="ECO:0007669"/>
    <property type="project" value="TreeGrafter"/>
</dbReference>
<dbReference type="Pfam" id="PF25567">
    <property type="entry name" value="TPR_SYO1"/>
    <property type="match status" value="1"/>
</dbReference>
<reference evidence="5" key="1">
    <citation type="submission" date="2023-10" db="EMBL/GenBank/DDBJ databases">
        <authorList>
            <person name="Noh H."/>
        </authorList>
    </citation>
    <scope>NUCLEOTIDE SEQUENCE</scope>
    <source>
        <strain evidence="5">DUCC4014</strain>
    </source>
</reference>
<dbReference type="GeneID" id="87807245"/>
<keyword evidence="6" id="KW-1185">Reference proteome</keyword>
<dbReference type="PROSITE" id="PS50176">
    <property type="entry name" value="ARM_REPEAT"/>
    <property type="match status" value="1"/>
</dbReference>
<dbReference type="InterPro" id="IPR016024">
    <property type="entry name" value="ARM-type_fold"/>
</dbReference>
<dbReference type="AlphaFoldDB" id="A0AAF0Y5E6"/>
<dbReference type="InterPro" id="IPR011989">
    <property type="entry name" value="ARM-like"/>
</dbReference>
<gene>
    <name evidence="5" type="primary">SPBC1703.03c</name>
    <name evidence="5" type="ORF">LOC62_03G004004</name>
</gene>
<feature type="region of interest" description="Disordered" evidence="3">
    <location>
        <begin position="1"/>
        <end position="37"/>
    </location>
</feature>
<evidence type="ECO:0000259" key="4">
    <source>
        <dbReference type="Pfam" id="PF25567"/>
    </source>
</evidence>
<dbReference type="GO" id="GO:0051082">
    <property type="term" value="F:unfolded protein binding"/>
    <property type="evidence" value="ECO:0007669"/>
    <property type="project" value="TreeGrafter"/>
</dbReference>
<dbReference type="EMBL" id="CP086716">
    <property type="protein sequence ID" value="WOO80480.1"/>
    <property type="molecule type" value="Genomic_DNA"/>
</dbReference>
<proteinExistence type="inferred from homology"/>
<dbReference type="InterPro" id="IPR057990">
    <property type="entry name" value="TPR_SYO1"/>
</dbReference>
<dbReference type="RefSeq" id="XP_062626512.1">
    <property type="nucleotide sequence ID" value="XM_062770528.1"/>
</dbReference>
<accession>A0AAF0Y5E6</accession>
<sequence length="719" mass="76188">MGKAQYKKKATARRHNPIRVPDAHLGGGKADGKANPEKEKQMLPVLQKLRSPDYADRTWACAAICNLVANDAATRRLFQGRNVVGELIERLSDSVDEVVVEASGALRNLAIDGGHELVSEMFNKGIMPHLTVLMGKIGTTVDEVLAADVQAESLSDEDIQRRKHILALAENVAILVWLLADANHKTLAAINAVAGGVAELLVKILRGREKLSLGVALAAAQALYALTQDNRPFTNALLHTPDALLTLVALAKADHAALEAEIKAKAAKAKGKKKAAAPEADDEEVGDGRLLLTRVLVAGTLRNIVDAGSRTDESVGIAALTNEVILPLVNSLLDVNLANVVTRVGELVAALPAEDVPVAGKDLQNDHKSPAEVKLERLERMLTTVSSALEVLTGICAGLEDAAEDEEMEEDAVEDDAEMEDAIEDEALIAMGRDAPGVAAAAPTVKTTATLSTLLGALRLPERLSALAQLTPMSFPPTGAEPSLHPPTTAALSTLHLRALEALNNLLLTAAASLAGGADPSIAALVPAAGIWEITFGIISAAGEDAAALTARGQEMRLEILEAALGCAWGVSKVAADQLSPLAVQVQMLMDVLPALRSDAARTRTLDTLAALAARPGVSVDENRAIGQWVLNLLPSANDEILVAVLNAVIDIYADEGRDYDRPVFVAGNFLNALASSVARVRADVRKIDRRKQPELRARAEEAYENLTAFVKYRRSLRL</sequence>
<evidence type="ECO:0000313" key="5">
    <source>
        <dbReference type="EMBL" id="WOO80480.1"/>
    </source>
</evidence>
<evidence type="ECO:0000256" key="2">
    <source>
        <dbReference type="PROSITE-ProRule" id="PRU00259"/>
    </source>
</evidence>
<protein>
    <submittedName>
        <fullName evidence="5">Purtative ARM-like repeat-containing protein</fullName>
    </submittedName>
</protein>